<accession>A0A392NHF4</accession>
<feature type="compositionally biased region" description="Basic residues" evidence="1">
    <location>
        <begin position="178"/>
        <end position="187"/>
    </location>
</feature>
<feature type="compositionally biased region" description="Low complexity" evidence="1">
    <location>
        <begin position="28"/>
        <end position="45"/>
    </location>
</feature>
<organism evidence="2 3">
    <name type="scientific">Trifolium medium</name>
    <dbReference type="NCBI Taxonomy" id="97028"/>
    <lineage>
        <taxon>Eukaryota</taxon>
        <taxon>Viridiplantae</taxon>
        <taxon>Streptophyta</taxon>
        <taxon>Embryophyta</taxon>
        <taxon>Tracheophyta</taxon>
        <taxon>Spermatophyta</taxon>
        <taxon>Magnoliopsida</taxon>
        <taxon>eudicotyledons</taxon>
        <taxon>Gunneridae</taxon>
        <taxon>Pentapetalae</taxon>
        <taxon>rosids</taxon>
        <taxon>fabids</taxon>
        <taxon>Fabales</taxon>
        <taxon>Fabaceae</taxon>
        <taxon>Papilionoideae</taxon>
        <taxon>50 kb inversion clade</taxon>
        <taxon>NPAAA clade</taxon>
        <taxon>Hologalegina</taxon>
        <taxon>IRL clade</taxon>
        <taxon>Trifolieae</taxon>
        <taxon>Trifolium</taxon>
    </lineage>
</organism>
<evidence type="ECO:0000256" key="1">
    <source>
        <dbReference type="SAM" id="MobiDB-lite"/>
    </source>
</evidence>
<feature type="non-terminal residue" evidence="2">
    <location>
        <position position="1"/>
    </location>
</feature>
<comment type="caution">
    <text evidence="2">The sequence shown here is derived from an EMBL/GenBank/DDBJ whole genome shotgun (WGS) entry which is preliminary data.</text>
</comment>
<gene>
    <name evidence="2" type="ORF">A2U01_0020223</name>
</gene>
<feature type="region of interest" description="Disordered" evidence="1">
    <location>
        <begin position="160"/>
        <end position="207"/>
    </location>
</feature>
<evidence type="ECO:0000313" key="3">
    <source>
        <dbReference type="Proteomes" id="UP000265520"/>
    </source>
</evidence>
<dbReference type="AlphaFoldDB" id="A0A392NHF4"/>
<name>A0A392NHF4_9FABA</name>
<feature type="compositionally biased region" description="Polar residues" evidence="1">
    <location>
        <begin position="188"/>
        <end position="200"/>
    </location>
</feature>
<dbReference type="Proteomes" id="UP000265520">
    <property type="component" value="Unassembled WGS sequence"/>
</dbReference>
<evidence type="ECO:0000313" key="2">
    <source>
        <dbReference type="EMBL" id="MCH99212.1"/>
    </source>
</evidence>
<reference evidence="2 3" key="1">
    <citation type="journal article" date="2018" name="Front. Plant Sci.">
        <title>Red Clover (Trifolium pratense) and Zigzag Clover (T. medium) - A Picture of Genomic Similarities and Differences.</title>
        <authorList>
            <person name="Dluhosova J."/>
            <person name="Istvanek J."/>
            <person name="Nedelnik J."/>
            <person name="Repkova J."/>
        </authorList>
    </citation>
    <scope>NUCLEOTIDE SEQUENCE [LARGE SCALE GENOMIC DNA]</scope>
    <source>
        <strain evidence="3">cv. 10/8</strain>
        <tissue evidence="2">Leaf</tissue>
    </source>
</reference>
<feature type="region of interest" description="Disordered" evidence="1">
    <location>
        <begin position="89"/>
        <end position="110"/>
    </location>
</feature>
<sequence>EKPLQDNSGDLGEINSKNKEVVNNLEASSTTKNGKSSSKQSASQQNRFSPLVDQREKGSQKSIQPQPLTYDSPQTVFKEQDLRLEAELNEELDSDREVAVNSLEDSSTKGSFVAVTQEDHSEEVHQIATPERVKKDMVFLKESWANMTENEENETRLIDNLEKDPQQSSDGFQVKMSKGQRKAKKRVNQSSKDSYATRSKVSLKPFK</sequence>
<proteinExistence type="predicted"/>
<feature type="region of interest" description="Disordered" evidence="1">
    <location>
        <begin position="1"/>
        <end position="77"/>
    </location>
</feature>
<keyword evidence="3" id="KW-1185">Reference proteome</keyword>
<feature type="compositionally biased region" description="Polar residues" evidence="1">
    <location>
        <begin position="60"/>
        <end position="77"/>
    </location>
</feature>
<protein>
    <submittedName>
        <fullName evidence="2">Uncharacterized protein</fullName>
    </submittedName>
</protein>
<dbReference type="EMBL" id="LXQA010039698">
    <property type="protein sequence ID" value="MCH99212.1"/>
    <property type="molecule type" value="Genomic_DNA"/>
</dbReference>